<sequence>MERLHSEVNRRIRFVGAFPDRASALRLIIAVALEVTSVGDDGRYLDMSLLKSPPDTTTA</sequence>
<evidence type="ECO:0000313" key="7">
    <source>
        <dbReference type="Proteomes" id="UP000321224"/>
    </source>
</evidence>
<evidence type="ECO:0000256" key="5">
    <source>
        <dbReference type="ARBA" id="ARBA00023172"/>
    </source>
</evidence>
<dbReference type="EMBL" id="BJVY01000001">
    <property type="protein sequence ID" value="GEL68305.1"/>
    <property type="molecule type" value="Genomic_DNA"/>
</dbReference>
<evidence type="ECO:0000313" key="6">
    <source>
        <dbReference type="EMBL" id="GEL68305.1"/>
    </source>
</evidence>
<dbReference type="Pfam" id="PF00872">
    <property type="entry name" value="Transposase_mut"/>
    <property type="match status" value="1"/>
</dbReference>
<comment type="function">
    <text evidence="1">Required for the transposition of the insertion element.</text>
</comment>
<dbReference type="GO" id="GO:0006313">
    <property type="term" value="P:DNA transposition"/>
    <property type="evidence" value="ECO:0007669"/>
    <property type="project" value="InterPro"/>
</dbReference>
<proteinExistence type="inferred from homology"/>
<accession>A0A511H450</accession>
<dbReference type="Proteomes" id="UP000321224">
    <property type="component" value="Unassembled WGS sequence"/>
</dbReference>
<evidence type="ECO:0000256" key="2">
    <source>
        <dbReference type="ARBA" id="ARBA00010961"/>
    </source>
</evidence>
<dbReference type="GO" id="GO:0004803">
    <property type="term" value="F:transposase activity"/>
    <property type="evidence" value="ECO:0007669"/>
    <property type="project" value="InterPro"/>
</dbReference>
<dbReference type="GO" id="GO:0003677">
    <property type="term" value="F:DNA binding"/>
    <property type="evidence" value="ECO:0007669"/>
    <property type="project" value="UniProtKB-KW"/>
</dbReference>
<dbReference type="AlphaFoldDB" id="A0A511H450"/>
<gene>
    <name evidence="6" type="ORF">MVI01_00890</name>
</gene>
<protein>
    <recommendedName>
        <fullName evidence="8">Transposase</fullName>
    </recommendedName>
</protein>
<evidence type="ECO:0000256" key="4">
    <source>
        <dbReference type="ARBA" id="ARBA00023125"/>
    </source>
</evidence>
<organism evidence="6 7">
    <name type="scientific">Myxococcus virescens</name>
    <dbReference type="NCBI Taxonomy" id="83456"/>
    <lineage>
        <taxon>Bacteria</taxon>
        <taxon>Pseudomonadati</taxon>
        <taxon>Myxococcota</taxon>
        <taxon>Myxococcia</taxon>
        <taxon>Myxococcales</taxon>
        <taxon>Cystobacterineae</taxon>
        <taxon>Myxococcaceae</taxon>
        <taxon>Myxococcus</taxon>
    </lineage>
</organism>
<evidence type="ECO:0000256" key="3">
    <source>
        <dbReference type="ARBA" id="ARBA00022578"/>
    </source>
</evidence>
<reference evidence="6 7" key="1">
    <citation type="submission" date="2019-07" db="EMBL/GenBank/DDBJ databases">
        <title>Whole genome shotgun sequence of Myxococcus virescens NBRC 100334.</title>
        <authorList>
            <person name="Hosoyama A."/>
            <person name="Uohara A."/>
            <person name="Ohji S."/>
            <person name="Ichikawa N."/>
        </authorList>
    </citation>
    <scope>NUCLEOTIDE SEQUENCE [LARGE SCALE GENOMIC DNA]</scope>
    <source>
        <strain evidence="6 7">NBRC 100334</strain>
    </source>
</reference>
<keyword evidence="4" id="KW-0238">DNA-binding</keyword>
<keyword evidence="3" id="KW-0815">Transposition</keyword>
<keyword evidence="5" id="KW-0233">DNA recombination</keyword>
<evidence type="ECO:0000256" key="1">
    <source>
        <dbReference type="ARBA" id="ARBA00002190"/>
    </source>
</evidence>
<dbReference type="InterPro" id="IPR001207">
    <property type="entry name" value="Transposase_mutator"/>
</dbReference>
<comment type="caution">
    <text evidence="6">The sequence shown here is derived from an EMBL/GenBank/DDBJ whole genome shotgun (WGS) entry which is preliminary data.</text>
</comment>
<name>A0A511H450_9BACT</name>
<evidence type="ECO:0008006" key="8">
    <source>
        <dbReference type="Google" id="ProtNLM"/>
    </source>
</evidence>
<comment type="similarity">
    <text evidence="2">Belongs to the transposase mutator family.</text>
</comment>